<gene>
    <name evidence="1" type="ORF">JYU34_007136</name>
</gene>
<sequence length="81" mass="8450">MPGQVASIIINHLFQAFSPHWRGVPCVGCDWASPTGGVCLHHQGVADSISVRASSRLSWPNLLGYVGLDSPSNGALGALNP</sequence>
<dbReference type="EMBL" id="JAHIBW010000010">
    <property type="protein sequence ID" value="KAG7307005.1"/>
    <property type="molecule type" value="Genomic_DNA"/>
</dbReference>
<comment type="caution">
    <text evidence="1">The sequence shown here is derived from an EMBL/GenBank/DDBJ whole genome shotgun (WGS) entry which is preliminary data.</text>
</comment>
<proteinExistence type="predicted"/>
<evidence type="ECO:0000313" key="1">
    <source>
        <dbReference type="EMBL" id="KAG7307005.1"/>
    </source>
</evidence>
<organism evidence="1 2">
    <name type="scientific">Plutella xylostella</name>
    <name type="common">Diamondback moth</name>
    <name type="synonym">Plutella maculipennis</name>
    <dbReference type="NCBI Taxonomy" id="51655"/>
    <lineage>
        <taxon>Eukaryota</taxon>
        <taxon>Metazoa</taxon>
        <taxon>Ecdysozoa</taxon>
        <taxon>Arthropoda</taxon>
        <taxon>Hexapoda</taxon>
        <taxon>Insecta</taxon>
        <taxon>Pterygota</taxon>
        <taxon>Neoptera</taxon>
        <taxon>Endopterygota</taxon>
        <taxon>Lepidoptera</taxon>
        <taxon>Glossata</taxon>
        <taxon>Ditrysia</taxon>
        <taxon>Yponomeutoidea</taxon>
        <taxon>Plutellidae</taxon>
        <taxon>Plutella</taxon>
    </lineage>
</organism>
<name>A0ABQ7QPN4_PLUXY</name>
<evidence type="ECO:0000313" key="2">
    <source>
        <dbReference type="Proteomes" id="UP000823941"/>
    </source>
</evidence>
<keyword evidence="2" id="KW-1185">Reference proteome</keyword>
<protein>
    <submittedName>
        <fullName evidence="1">Uncharacterized protein</fullName>
    </submittedName>
</protein>
<dbReference type="Proteomes" id="UP000823941">
    <property type="component" value="Chromosome 10"/>
</dbReference>
<accession>A0ABQ7QPN4</accession>
<reference evidence="1 2" key="1">
    <citation type="submission" date="2021-06" db="EMBL/GenBank/DDBJ databases">
        <title>A haploid diamondback moth (Plutella xylostella L.) genome assembly resolves 31 chromosomes and identifies a diamide resistance mutation.</title>
        <authorList>
            <person name="Ward C.M."/>
            <person name="Perry K.D."/>
            <person name="Baker G."/>
            <person name="Powis K."/>
            <person name="Heckel D.G."/>
            <person name="Baxter S.W."/>
        </authorList>
    </citation>
    <scope>NUCLEOTIDE SEQUENCE [LARGE SCALE GENOMIC DNA]</scope>
    <source>
        <strain evidence="1 2">LV</strain>
        <tissue evidence="1">Single pupa</tissue>
    </source>
</reference>